<accession>A0A2G9UMC4</accession>
<dbReference type="Pfam" id="PF13848">
    <property type="entry name" value="Thioredoxin_6"/>
    <property type="match status" value="1"/>
</dbReference>
<dbReference type="PANTHER" id="PTHR46295">
    <property type="entry name" value="ENDOPLASMIC RETICULUM RESIDENT PROTEIN 44"/>
    <property type="match status" value="1"/>
</dbReference>
<evidence type="ECO:0000256" key="1">
    <source>
        <dbReference type="SAM" id="SignalP"/>
    </source>
</evidence>
<dbReference type="OrthoDB" id="294696at2759"/>
<protein>
    <submittedName>
        <fullName evidence="3">Thioredoxin</fullName>
    </submittedName>
</protein>
<dbReference type="EMBL" id="KZ345960">
    <property type="protein sequence ID" value="PIO71404.1"/>
    <property type="molecule type" value="Genomic_DNA"/>
</dbReference>
<feature type="signal peptide" evidence="1">
    <location>
        <begin position="1"/>
        <end position="28"/>
    </location>
</feature>
<proteinExistence type="predicted"/>
<evidence type="ECO:0000259" key="2">
    <source>
        <dbReference type="PROSITE" id="PS51352"/>
    </source>
</evidence>
<dbReference type="InterPro" id="IPR036249">
    <property type="entry name" value="Thioredoxin-like_sf"/>
</dbReference>
<dbReference type="GO" id="GO:0003756">
    <property type="term" value="F:protein disulfide isomerase activity"/>
    <property type="evidence" value="ECO:0007669"/>
    <property type="project" value="TreeGrafter"/>
</dbReference>
<dbReference type="PROSITE" id="PS51352">
    <property type="entry name" value="THIOREDOXIN_2"/>
    <property type="match status" value="1"/>
</dbReference>
<dbReference type="GO" id="GO:0006457">
    <property type="term" value="P:protein folding"/>
    <property type="evidence" value="ECO:0007669"/>
    <property type="project" value="TreeGrafter"/>
</dbReference>
<organism evidence="3 4">
    <name type="scientific">Teladorsagia circumcincta</name>
    <name type="common">Brown stomach worm</name>
    <name type="synonym">Ostertagia circumcincta</name>
    <dbReference type="NCBI Taxonomy" id="45464"/>
    <lineage>
        <taxon>Eukaryota</taxon>
        <taxon>Metazoa</taxon>
        <taxon>Ecdysozoa</taxon>
        <taxon>Nematoda</taxon>
        <taxon>Chromadorea</taxon>
        <taxon>Rhabditida</taxon>
        <taxon>Rhabditina</taxon>
        <taxon>Rhabditomorpha</taxon>
        <taxon>Strongyloidea</taxon>
        <taxon>Trichostrongylidae</taxon>
        <taxon>Teladorsagia</taxon>
    </lineage>
</organism>
<dbReference type="GO" id="GO:0005789">
    <property type="term" value="C:endoplasmic reticulum membrane"/>
    <property type="evidence" value="ECO:0007669"/>
    <property type="project" value="TreeGrafter"/>
</dbReference>
<evidence type="ECO:0000313" key="4">
    <source>
        <dbReference type="Proteomes" id="UP000230423"/>
    </source>
</evidence>
<dbReference type="InterPro" id="IPR052643">
    <property type="entry name" value="ERP44"/>
</dbReference>
<evidence type="ECO:0000313" key="3">
    <source>
        <dbReference type="EMBL" id="PIO71404.1"/>
    </source>
</evidence>
<dbReference type="Proteomes" id="UP000230423">
    <property type="component" value="Unassembled WGS sequence"/>
</dbReference>
<dbReference type="PANTHER" id="PTHR46295:SF1">
    <property type="entry name" value="ENDOPLASMIC RETICULUM RESIDENT PROTEIN 44"/>
    <property type="match status" value="1"/>
</dbReference>
<keyword evidence="4" id="KW-1185">Reference proteome</keyword>
<reference evidence="3 4" key="1">
    <citation type="submission" date="2015-09" db="EMBL/GenBank/DDBJ databases">
        <title>Draft genome of the parasitic nematode Teladorsagia circumcincta isolate WARC Sus (inbred).</title>
        <authorList>
            <person name="Mitreva M."/>
        </authorList>
    </citation>
    <scope>NUCLEOTIDE SEQUENCE [LARGE SCALE GENOMIC DNA]</scope>
    <source>
        <strain evidence="3 4">S</strain>
    </source>
</reference>
<dbReference type="SUPFAM" id="SSF52833">
    <property type="entry name" value="Thioredoxin-like"/>
    <property type="match status" value="2"/>
</dbReference>
<dbReference type="Gene3D" id="3.40.30.10">
    <property type="entry name" value="Glutaredoxin"/>
    <property type="match status" value="3"/>
</dbReference>
<name>A0A2G9UMC4_TELCI</name>
<feature type="chain" id="PRO_5013923729" evidence="1">
    <location>
        <begin position="29"/>
        <end position="389"/>
    </location>
</feature>
<keyword evidence="1" id="KW-0732">Signal</keyword>
<gene>
    <name evidence="3" type="ORF">TELCIR_06701</name>
</gene>
<feature type="domain" description="Thioredoxin" evidence="2">
    <location>
        <begin position="10"/>
        <end position="167"/>
    </location>
</feature>
<dbReference type="Pfam" id="PF00085">
    <property type="entry name" value="Thioredoxin"/>
    <property type="match status" value="1"/>
</dbReference>
<sequence>MKEESETCQLMWNTVVFLLSVCILDVSGNTVPIDEGNLNTILPRHQLVFAAFGAEWCPYSRNLKPIFEEAAADYKRTNPNADVVWATVDCEHERDICDRFYVTKYPTMKLFVFGDMMINEYRGMRAVGPLCQFIDEHYSSTIKIFSDNSFERDMDRTKGNVIAYIQKGDEAYKNLHNVALLLREYCDFWVPSDEYARSLSKFRITFKAANEENETEFSGDPQNYLYLKNWITDKCIPIVREVTFQNVEGLTEEGLPFLIFFRDKEKKDQDKLFIDAVVRELYGTRMTINPLLADGRVFAHPLQHLGKTFQDLPVLAIDSFVHMFVFPDISQLSTPGVLKQFVDDLHSGVLHQRYHGQAEVKRQELQKFKQEHNIKADLEDHREEEMGTE</sequence>
<dbReference type="GO" id="GO:0005793">
    <property type="term" value="C:endoplasmic reticulum-Golgi intermediate compartment"/>
    <property type="evidence" value="ECO:0007669"/>
    <property type="project" value="TreeGrafter"/>
</dbReference>
<dbReference type="InterPro" id="IPR013766">
    <property type="entry name" value="Thioredoxin_domain"/>
</dbReference>
<dbReference type="AlphaFoldDB" id="A0A2G9UMC4"/>